<reference evidence="1 2" key="1">
    <citation type="submission" date="2020-05" db="EMBL/GenBank/DDBJ databases">
        <title>Ramlibacter rhizophilus sp. nov., isolated from rhizosphere soil of national flower Mugunghwa from South Korea.</title>
        <authorList>
            <person name="Zheng-Fei Y."/>
            <person name="Huan T."/>
        </authorList>
    </citation>
    <scope>NUCLEOTIDE SEQUENCE [LARGE SCALE GENOMIC DNA]</scope>
    <source>
        <strain evidence="1 2">H242</strain>
    </source>
</reference>
<dbReference type="Proteomes" id="UP000500826">
    <property type="component" value="Chromosome"/>
</dbReference>
<evidence type="ECO:0000313" key="2">
    <source>
        <dbReference type="Proteomes" id="UP000500826"/>
    </source>
</evidence>
<gene>
    <name evidence="1" type="ORF">HK414_12555</name>
</gene>
<name>A0ABX6P2I4_9BURK</name>
<protein>
    <recommendedName>
        <fullName evidence="3">Autotransporter outer membrane beta-barrel domain-containing protein</fullName>
    </recommendedName>
</protein>
<proteinExistence type="predicted"/>
<keyword evidence="2" id="KW-1185">Reference proteome</keyword>
<dbReference type="EMBL" id="CP053418">
    <property type="protein sequence ID" value="QJW84326.1"/>
    <property type="molecule type" value="Genomic_DNA"/>
</dbReference>
<organism evidence="1 2">
    <name type="scientific">Ramlibacter terrae</name>
    <dbReference type="NCBI Taxonomy" id="2732511"/>
    <lineage>
        <taxon>Bacteria</taxon>
        <taxon>Pseudomonadati</taxon>
        <taxon>Pseudomonadota</taxon>
        <taxon>Betaproteobacteria</taxon>
        <taxon>Burkholderiales</taxon>
        <taxon>Comamonadaceae</taxon>
        <taxon>Ramlibacter</taxon>
    </lineage>
</organism>
<evidence type="ECO:0000313" key="1">
    <source>
        <dbReference type="EMBL" id="QJW84326.1"/>
    </source>
</evidence>
<evidence type="ECO:0008006" key="3">
    <source>
        <dbReference type="Google" id="ProtNLM"/>
    </source>
</evidence>
<accession>A0ABX6P2I4</accession>
<sequence>MQQPLLGLHWTHARRFTCPLPDGRRPAAAPAAAQRIAPDYTLTTPQLPFDGETAGRTPVASLGPLQLGASASATGNGLSLRAGQQWFARFGVGRSLDTEAISLGGGYRFADGQALSMHVTRQLGQERLGWRCVTTSAAPAAPRLRGAHAQLRRHRRAALLGRHALLTGAGRVIPSRAGPDRA</sequence>